<name>W2W8S5_PHYNI</name>
<proteinExistence type="predicted"/>
<evidence type="ECO:0000313" key="2">
    <source>
        <dbReference type="Proteomes" id="UP000018958"/>
    </source>
</evidence>
<organism evidence="1 2">
    <name type="scientific">Phytophthora nicotianae CJ01A1</name>
    <dbReference type="NCBI Taxonomy" id="1317063"/>
    <lineage>
        <taxon>Eukaryota</taxon>
        <taxon>Sar</taxon>
        <taxon>Stramenopiles</taxon>
        <taxon>Oomycota</taxon>
        <taxon>Peronosporomycetes</taxon>
        <taxon>Peronosporales</taxon>
        <taxon>Peronosporaceae</taxon>
        <taxon>Phytophthora</taxon>
    </lineage>
</organism>
<accession>W2W8S5</accession>
<protein>
    <submittedName>
        <fullName evidence="1">Uncharacterized protein</fullName>
    </submittedName>
</protein>
<evidence type="ECO:0000313" key="1">
    <source>
        <dbReference type="EMBL" id="ETP06947.1"/>
    </source>
</evidence>
<gene>
    <name evidence="1" type="ORF">F441_16721</name>
</gene>
<reference evidence="1 2" key="1">
    <citation type="submission" date="2013-11" db="EMBL/GenBank/DDBJ databases">
        <title>The Genome Sequence of Phytophthora parasitica CJ01A1.</title>
        <authorList>
            <consortium name="The Broad Institute Genomics Platform"/>
            <person name="Russ C."/>
            <person name="Tyler B."/>
            <person name="Panabieres F."/>
            <person name="Shan W."/>
            <person name="Tripathy S."/>
            <person name="Grunwald N."/>
            <person name="Machado M."/>
            <person name="Johnson C.S."/>
            <person name="Walker B."/>
            <person name="Young S.K."/>
            <person name="Zeng Q."/>
            <person name="Gargeya S."/>
            <person name="Fitzgerald M."/>
            <person name="Haas B."/>
            <person name="Abouelleil A."/>
            <person name="Allen A.W."/>
            <person name="Alvarado L."/>
            <person name="Arachchi H.M."/>
            <person name="Berlin A.M."/>
            <person name="Chapman S.B."/>
            <person name="Gainer-Dewar J."/>
            <person name="Goldberg J."/>
            <person name="Griggs A."/>
            <person name="Gujja S."/>
            <person name="Hansen M."/>
            <person name="Howarth C."/>
            <person name="Imamovic A."/>
            <person name="Ireland A."/>
            <person name="Larimer J."/>
            <person name="McCowan C."/>
            <person name="Murphy C."/>
            <person name="Pearson M."/>
            <person name="Poon T.W."/>
            <person name="Priest M."/>
            <person name="Roberts A."/>
            <person name="Saif S."/>
            <person name="Shea T."/>
            <person name="Sisk P."/>
            <person name="Sykes S."/>
            <person name="Wortman J."/>
            <person name="Nusbaum C."/>
            <person name="Birren B."/>
        </authorList>
    </citation>
    <scope>NUCLEOTIDE SEQUENCE [LARGE SCALE GENOMIC DNA]</scope>
    <source>
        <strain evidence="1 2">CJ01A1</strain>
    </source>
</reference>
<dbReference type="AlphaFoldDB" id="W2W8S5"/>
<dbReference type="EMBL" id="ANIX01003359">
    <property type="protein sequence ID" value="ETP06947.1"/>
    <property type="molecule type" value="Genomic_DNA"/>
</dbReference>
<dbReference type="Proteomes" id="UP000018958">
    <property type="component" value="Unassembled WGS sequence"/>
</dbReference>
<sequence>MLSDPTATQRYTKAPIANFYFTAVDGLFRCRTFGANTPIFPTL</sequence>
<comment type="caution">
    <text evidence="1">The sequence shown here is derived from an EMBL/GenBank/DDBJ whole genome shotgun (WGS) entry which is preliminary data.</text>
</comment>